<reference evidence="3 4" key="1">
    <citation type="journal article" date="2016" name="Nat. Commun.">
        <title>Thousands of microbial genomes shed light on interconnected biogeochemical processes in an aquifer system.</title>
        <authorList>
            <person name="Anantharaman K."/>
            <person name="Brown C.T."/>
            <person name="Hug L.A."/>
            <person name="Sharon I."/>
            <person name="Castelle C.J."/>
            <person name="Probst A.J."/>
            <person name="Thomas B.C."/>
            <person name="Singh A."/>
            <person name="Wilkins M.J."/>
            <person name="Karaoz U."/>
            <person name="Brodie E.L."/>
            <person name="Williams K.H."/>
            <person name="Hubbard S.S."/>
            <person name="Banfield J.F."/>
        </authorList>
    </citation>
    <scope>NUCLEOTIDE SEQUENCE [LARGE SCALE GENOMIC DNA]</scope>
</reference>
<dbReference type="Proteomes" id="UP000178585">
    <property type="component" value="Unassembled WGS sequence"/>
</dbReference>
<proteinExistence type="inferred from homology"/>
<dbReference type="SUPFAM" id="SSF89623">
    <property type="entry name" value="Ribose/Galactose isomerase RpiB/AlsB"/>
    <property type="match status" value="1"/>
</dbReference>
<dbReference type="InterPro" id="IPR036569">
    <property type="entry name" value="RpiB_LacA_LacB_sf"/>
</dbReference>
<dbReference type="NCBIfam" id="TIGR00689">
    <property type="entry name" value="rpiB_lacA_lacB"/>
    <property type="match status" value="1"/>
</dbReference>
<keyword evidence="3" id="KW-0413">Isomerase</keyword>
<dbReference type="EMBL" id="MEWZ01000007">
    <property type="protein sequence ID" value="OGC87125.1"/>
    <property type="molecule type" value="Genomic_DNA"/>
</dbReference>
<dbReference type="Gene3D" id="3.40.1400.10">
    <property type="entry name" value="Sugar-phosphate isomerase, RpiB/LacA/LacB"/>
    <property type="match status" value="1"/>
</dbReference>
<organism evidence="3 4">
    <name type="scientific">Candidatus Adlerbacteria bacterium RIFCSPLOWO2_01_FULL_54_21b</name>
    <dbReference type="NCBI Taxonomy" id="1797245"/>
    <lineage>
        <taxon>Bacteria</taxon>
        <taxon>Candidatus Adleribacteriota</taxon>
    </lineage>
</organism>
<evidence type="ECO:0000256" key="2">
    <source>
        <dbReference type="PIRSR" id="PIRSR005384-2"/>
    </source>
</evidence>
<sequence length="146" mass="15758">MRIYMASDHAGFELKRVLAEFLRAQGNEVVDLGPEVLNSGDDYPDYMMPLAQRVVGEGGSFGIAIGGSGEGEAMAANRIQGARAAEYYGGALEVVKISREHNNANILSLGARFVDETQAKEAAALFIATPFSGEERHVRRIAKLDQ</sequence>
<dbReference type="AlphaFoldDB" id="A0A1F4XZH3"/>
<dbReference type="GO" id="GO:0009052">
    <property type="term" value="P:pentose-phosphate shunt, non-oxidative branch"/>
    <property type="evidence" value="ECO:0007669"/>
    <property type="project" value="TreeGrafter"/>
</dbReference>
<dbReference type="Pfam" id="PF02502">
    <property type="entry name" value="LacAB_rpiB"/>
    <property type="match status" value="1"/>
</dbReference>
<name>A0A1F4XZH3_9BACT</name>
<dbReference type="NCBIfam" id="NF004051">
    <property type="entry name" value="PRK05571.1"/>
    <property type="match status" value="1"/>
</dbReference>
<feature type="binding site" evidence="2">
    <location>
        <begin position="8"/>
        <end position="9"/>
    </location>
    <ligand>
        <name>D-ribulose 5-phosphate</name>
        <dbReference type="ChEBI" id="CHEBI:58121"/>
    </ligand>
</feature>
<feature type="binding site" evidence="2">
    <location>
        <position position="112"/>
    </location>
    <ligand>
        <name>D-ribulose 5-phosphate</name>
        <dbReference type="ChEBI" id="CHEBI:58121"/>
    </ligand>
</feature>
<comment type="caution">
    <text evidence="3">The sequence shown here is derived from an EMBL/GenBank/DDBJ whole genome shotgun (WGS) entry which is preliminary data.</text>
</comment>
<protein>
    <submittedName>
        <fullName evidence="3">Ribose-5-phosphate isomerase</fullName>
    </submittedName>
</protein>
<dbReference type="PANTHER" id="PTHR30345:SF0">
    <property type="entry name" value="DNA DAMAGE-REPAIR_TOLERATION PROTEIN DRT102"/>
    <property type="match status" value="1"/>
</dbReference>
<evidence type="ECO:0000313" key="3">
    <source>
        <dbReference type="EMBL" id="OGC87125.1"/>
    </source>
</evidence>
<comment type="similarity">
    <text evidence="1">Belongs to the LacAB/RpiB family.</text>
</comment>
<dbReference type="GO" id="GO:0019316">
    <property type="term" value="P:D-allose catabolic process"/>
    <property type="evidence" value="ECO:0007669"/>
    <property type="project" value="TreeGrafter"/>
</dbReference>
<dbReference type="STRING" id="1797245.A2949_01280"/>
<feature type="binding site" evidence="2">
    <location>
        <position position="102"/>
    </location>
    <ligand>
        <name>D-ribulose 5-phosphate</name>
        <dbReference type="ChEBI" id="CHEBI:58121"/>
    </ligand>
</feature>
<feature type="binding site" evidence="2">
    <location>
        <begin position="67"/>
        <end position="71"/>
    </location>
    <ligand>
        <name>D-ribulose 5-phosphate</name>
        <dbReference type="ChEBI" id="CHEBI:58121"/>
    </ligand>
</feature>
<feature type="binding site" evidence="2">
    <location>
        <position position="140"/>
    </location>
    <ligand>
        <name>D-ribulose 5-phosphate</name>
        <dbReference type="ChEBI" id="CHEBI:58121"/>
    </ligand>
</feature>
<evidence type="ECO:0000313" key="4">
    <source>
        <dbReference type="Proteomes" id="UP000178585"/>
    </source>
</evidence>
<gene>
    <name evidence="3" type="ORF">A2949_01280</name>
</gene>
<dbReference type="GO" id="GO:0004751">
    <property type="term" value="F:ribose-5-phosphate isomerase activity"/>
    <property type="evidence" value="ECO:0007669"/>
    <property type="project" value="TreeGrafter"/>
</dbReference>
<dbReference type="PIRSF" id="PIRSF005384">
    <property type="entry name" value="RpiB_LacA_B"/>
    <property type="match status" value="1"/>
</dbReference>
<evidence type="ECO:0000256" key="1">
    <source>
        <dbReference type="ARBA" id="ARBA00008754"/>
    </source>
</evidence>
<dbReference type="PANTHER" id="PTHR30345">
    <property type="entry name" value="RIBOSE-5-PHOSPHATE ISOMERASE B"/>
    <property type="match status" value="1"/>
</dbReference>
<feature type="binding site" evidence="2">
    <location>
        <position position="136"/>
    </location>
    <ligand>
        <name>D-ribulose 5-phosphate</name>
        <dbReference type="ChEBI" id="CHEBI:58121"/>
    </ligand>
</feature>
<accession>A0A1F4XZH3</accession>
<dbReference type="InterPro" id="IPR003500">
    <property type="entry name" value="RpiB_LacA_LacB"/>
</dbReference>